<dbReference type="SMART" id="SM00906">
    <property type="entry name" value="Fungal_trans"/>
    <property type="match status" value="1"/>
</dbReference>
<keyword evidence="5" id="KW-0539">Nucleus</keyword>
<feature type="domain" description="Xylanolytic transcriptional activator regulatory" evidence="7">
    <location>
        <begin position="115"/>
        <end position="201"/>
    </location>
</feature>
<dbReference type="InterPro" id="IPR050815">
    <property type="entry name" value="TF_fung"/>
</dbReference>
<evidence type="ECO:0000256" key="2">
    <source>
        <dbReference type="ARBA" id="ARBA00022723"/>
    </source>
</evidence>
<keyword evidence="2" id="KW-0479">Metal-binding</keyword>
<sequence>MPFLHTPTLKNRIYDLTARQKPVAFDAQLVLLGLLALTARYHPELLNDVKSTPEDLSIDSNICSGDVPEVFARALDKSLGSFVSATSIGSVERVQALLILGLYEWISLNHEGLRAWMLVGAAGRMAQALKLGHETKNSSSGSSAHRIGAASEEFIINHEIRRRTMYSCFIFDRLISCGKERPSLIRSEDLQIHLPCSKENFDLSRQVTTAFFTDDTLSAPHRKISILGHFVHLVNLWGRISHYTNAGGRFLDKRRPPWDRESMFFRLRQDIDSFSSDLEVSGVFLNFSPSNYFRHEGTSNTYILLHLLMALCKIMLHRQYLPFIPIKCSRPDGPLDEPTFPSEDVPDGFWIESARELFKSSKTVSDIIELSQDKLPHSPLVAFVIYTASFTGIYAWYFPQMDTEGYLASRHGEQEHSTEARSIDAVSGPTRLMFDALSELAKYSGVASAFVSRYNEVDQYFHSMVQDYHRNLRNRMISQLTGEKLGVRMGGDTGGLEEWVLKSDRMVSNSSIIKEDDNPEHIPPVGSGNENTDSRMQSSHRDSRCEDLNTRIRTPPREAWTSFGPNDPIGSAGTRNELPPRNERFVETGGHMQSPPLSSAPSHVTGADPGLWDGGDEWSWAFLHDMYLGSVAIDSGNGFPDPSS</sequence>
<keyword evidence="9" id="KW-1185">Reference proteome</keyword>
<comment type="caution">
    <text evidence="8">The sequence shown here is derived from an EMBL/GenBank/DDBJ whole genome shotgun (WGS) entry which is preliminary data.</text>
</comment>
<feature type="compositionally biased region" description="Basic and acidic residues" evidence="6">
    <location>
        <begin position="539"/>
        <end position="550"/>
    </location>
</feature>
<feature type="region of interest" description="Disordered" evidence="6">
    <location>
        <begin position="511"/>
        <end position="582"/>
    </location>
</feature>
<dbReference type="OrthoDB" id="5370478at2759"/>
<dbReference type="EMBL" id="JAATWM020000066">
    <property type="protein sequence ID" value="KAF9869699.1"/>
    <property type="molecule type" value="Genomic_DNA"/>
</dbReference>
<proteinExistence type="predicted"/>
<protein>
    <recommendedName>
        <fullName evidence="7">Xylanolytic transcriptional activator regulatory domain-containing protein</fullName>
    </recommendedName>
</protein>
<dbReference type="RefSeq" id="XP_038739160.1">
    <property type="nucleotide sequence ID" value="XM_038895598.1"/>
</dbReference>
<evidence type="ECO:0000256" key="5">
    <source>
        <dbReference type="ARBA" id="ARBA00023242"/>
    </source>
</evidence>
<dbReference type="GeneID" id="62168672"/>
<dbReference type="GO" id="GO:0008270">
    <property type="term" value="F:zinc ion binding"/>
    <property type="evidence" value="ECO:0007669"/>
    <property type="project" value="InterPro"/>
</dbReference>
<evidence type="ECO:0000256" key="4">
    <source>
        <dbReference type="ARBA" id="ARBA00023163"/>
    </source>
</evidence>
<keyword evidence="4" id="KW-0804">Transcription</keyword>
<accession>A0A9P6LCU4</accession>
<evidence type="ECO:0000259" key="7">
    <source>
        <dbReference type="SMART" id="SM00906"/>
    </source>
</evidence>
<reference evidence="8" key="2">
    <citation type="submission" date="2020-11" db="EMBL/GenBank/DDBJ databases">
        <title>Whole genome sequencing of Colletotrichum sp.</title>
        <authorList>
            <person name="Li H."/>
        </authorList>
    </citation>
    <scope>NUCLEOTIDE SEQUENCE</scope>
    <source>
        <strain evidence="8">CkLH20</strain>
    </source>
</reference>
<name>A0A9P6LCU4_9PEZI</name>
<comment type="subcellular location">
    <subcellularLocation>
        <location evidence="1">Nucleus</location>
    </subcellularLocation>
</comment>
<dbReference type="GO" id="GO:0003677">
    <property type="term" value="F:DNA binding"/>
    <property type="evidence" value="ECO:0007669"/>
    <property type="project" value="InterPro"/>
</dbReference>
<dbReference type="GO" id="GO:0000981">
    <property type="term" value="F:DNA-binding transcription factor activity, RNA polymerase II-specific"/>
    <property type="evidence" value="ECO:0007669"/>
    <property type="project" value="InterPro"/>
</dbReference>
<dbReference type="Pfam" id="PF04082">
    <property type="entry name" value="Fungal_trans"/>
    <property type="match status" value="1"/>
</dbReference>
<feature type="compositionally biased region" description="Polar residues" evidence="6">
    <location>
        <begin position="528"/>
        <end position="537"/>
    </location>
</feature>
<organism evidence="8 9">
    <name type="scientific">Colletotrichum karsti</name>
    <dbReference type="NCBI Taxonomy" id="1095194"/>
    <lineage>
        <taxon>Eukaryota</taxon>
        <taxon>Fungi</taxon>
        <taxon>Dikarya</taxon>
        <taxon>Ascomycota</taxon>
        <taxon>Pezizomycotina</taxon>
        <taxon>Sordariomycetes</taxon>
        <taxon>Hypocreomycetidae</taxon>
        <taxon>Glomerellales</taxon>
        <taxon>Glomerellaceae</taxon>
        <taxon>Colletotrichum</taxon>
        <taxon>Colletotrichum boninense species complex</taxon>
    </lineage>
</organism>
<dbReference type="GO" id="GO:0005634">
    <property type="term" value="C:nucleus"/>
    <property type="evidence" value="ECO:0007669"/>
    <property type="project" value="UniProtKB-SubCell"/>
</dbReference>
<dbReference type="PANTHER" id="PTHR47338:SF5">
    <property type="entry name" value="ZN(II)2CYS6 TRANSCRIPTION FACTOR (EUROFUNG)"/>
    <property type="match status" value="1"/>
</dbReference>
<dbReference type="AlphaFoldDB" id="A0A9P6LCU4"/>
<dbReference type="CDD" id="cd12148">
    <property type="entry name" value="fungal_TF_MHR"/>
    <property type="match status" value="1"/>
</dbReference>
<keyword evidence="3" id="KW-0805">Transcription regulation</keyword>
<dbReference type="InterPro" id="IPR007219">
    <property type="entry name" value="XnlR_reg_dom"/>
</dbReference>
<evidence type="ECO:0000256" key="3">
    <source>
        <dbReference type="ARBA" id="ARBA00023015"/>
    </source>
</evidence>
<dbReference type="Proteomes" id="UP000781932">
    <property type="component" value="Unassembled WGS sequence"/>
</dbReference>
<evidence type="ECO:0000256" key="6">
    <source>
        <dbReference type="SAM" id="MobiDB-lite"/>
    </source>
</evidence>
<dbReference type="PANTHER" id="PTHR47338">
    <property type="entry name" value="ZN(II)2CYS6 TRANSCRIPTION FACTOR (EUROFUNG)-RELATED"/>
    <property type="match status" value="1"/>
</dbReference>
<evidence type="ECO:0000256" key="1">
    <source>
        <dbReference type="ARBA" id="ARBA00004123"/>
    </source>
</evidence>
<evidence type="ECO:0000313" key="8">
    <source>
        <dbReference type="EMBL" id="KAF9869699.1"/>
    </source>
</evidence>
<gene>
    <name evidence="8" type="ORF">CkaCkLH20_12886</name>
</gene>
<evidence type="ECO:0000313" key="9">
    <source>
        <dbReference type="Proteomes" id="UP000781932"/>
    </source>
</evidence>
<reference evidence="8" key="1">
    <citation type="submission" date="2020-03" db="EMBL/GenBank/DDBJ databases">
        <authorList>
            <person name="He L."/>
        </authorList>
    </citation>
    <scope>NUCLEOTIDE SEQUENCE</scope>
    <source>
        <strain evidence="8">CkLH20</strain>
    </source>
</reference>
<dbReference type="GO" id="GO:0006351">
    <property type="term" value="P:DNA-templated transcription"/>
    <property type="evidence" value="ECO:0007669"/>
    <property type="project" value="InterPro"/>
</dbReference>